<dbReference type="InterPro" id="IPR011009">
    <property type="entry name" value="Kinase-like_dom_sf"/>
</dbReference>
<protein>
    <submittedName>
        <fullName evidence="2">Kinase-like protein</fullName>
    </submittedName>
</protein>
<dbReference type="PANTHER" id="PTHR21310">
    <property type="entry name" value="AMINOGLYCOSIDE PHOSPHOTRANSFERASE-RELATED-RELATED"/>
    <property type="match status" value="1"/>
</dbReference>
<accession>A0A0D7ACC9</accession>
<dbReference type="Gene3D" id="3.90.1200.10">
    <property type="match status" value="1"/>
</dbReference>
<feature type="non-terminal residue" evidence="2">
    <location>
        <position position="1"/>
    </location>
</feature>
<evidence type="ECO:0000313" key="3">
    <source>
        <dbReference type="Proteomes" id="UP000054144"/>
    </source>
</evidence>
<reference evidence="2 3" key="1">
    <citation type="journal article" date="2015" name="Fungal Genet. Biol.">
        <title>Evolution of novel wood decay mechanisms in Agaricales revealed by the genome sequences of Fistulina hepatica and Cylindrobasidium torrendii.</title>
        <authorList>
            <person name="Floudas D."/>
            <person name="Held B.W."/>
            <person name="Riley R."/>
            <person name="Nagy L.G."/>
            <person name="Koehler G."/>
            <person name="Ransdell A.S."/>
            <person name="Younus H."/>
            <person name="Chow J."/>
            <person name="Chiniquy J."/>
            <person name="Lipzen A."/>
            <person name="Tritt A."/>
            <person name="Sun H."/>
            <person name="Haridas S."/>
            <person name="LaButti K."/>
            <person name="Ohm R.A."/>
            <person name="Kues U."/>
            <person name="Blanchette R.A."/>
            <person name="Grigoriev I.V."/>
            <person name="Minto R.E."/>
            <person name="Hibbett D.S."/>
        </authorList>
    </citation>
    <scope>NUCLEOTIDE SEQUENCE [LARGE SCALE GENOMIC DNA]</scope>
    <source>
        <strain evidence="2 3">ATCC 64428</strain>
    </source>
</reference>
<dbReference type="OrthoDB" id="8300194at2759"/>
<dbReference type="CDD" id="cd05120">
    <property type="entry name" value="APH_ChoK_like"/>
    <property type="match status" value="1"/>
</dbReference>
<dbReference type="EMBL" id="KN881828">
    <property type="protein sequence ID" value="KIY48652.1"/>
    <property type="molecule type" value="Genomic_DNA"/>
</dbReference>
<name>A0A0D7ACC9_9AGAR</name>
<proteinExistence type="predicted"/>
<dbReference type="PANTHER" id="PTHR21310:SF58">
    <property type="entry name" value="AMINOGLYCOSIDE PHOSPHOTRANSFERASE DOMAIN-CONTAINING PROTEIN"/>
    <property type="match status" value="1"/>
</dbReference>
<dbReference type="SUPFAM" id="SSF56112">
    <property type="entry name" value="Protein kinase-like (PK-like)"/>
    <property type="match status" value="1"/>
</dbReference>
<feature type="domain" description="Aminoglycoside phosphotransferase" evidence="1">
    <location>
        <begin position="11"/>
        <end position="180"/>
    </location>
</feature>
<sequence>EADTIRFISSNSGIPVPRVIASVCGGGYQYMLMTRIQGVNLHHAWGTLSSQDWNNIVSQLCKFIAKQRALRPPPWVPKGAVCSLYNQPLHDHRVASVKPCGPFTSEAAFNDFLIEEGKEFVWQPEVLLSIRHRMCDNHHIVFTHGDLSPRNILVHGSKATAIVDWEDAGWYPEHWELIKAEWCPGICDPAWSEAIRAII</sequence>
<dbReference type="GO" id="GO:0016301">
    <property type="term" value="F:kinase activity"/>
    <property type="evidence" value="ECO:0007669"/>
    <property type="project" value="UniProtKB-KW"/>
</dbReference>
<keyword evidence="2" id="KW-0808">Transferase</keyword>
<dbReference type="Gene3D" id="3.30.200.150">
    <property type="match status" value="1"/>
</dbReference>
<keyword evidence="3" id="KW-1185">Reference proteome</keyword>
<organism evidence="2 3">
    <name type="scientific">Fistulina hepatica ATCC 64428</name>
    <dbReference type="NCBI Taxonomy" id="1128425"/>
    <lineage>
        <taxon>Eukaryota</taxon>
        <taxon>Fungi</taxon>
        <taxon>Dikarya</taxon>
        <taxon>Basidiomycota</taxon>
        <taxon>Agaricomycotina</taxon>
        <taxon>Agaricomycetes</taxon>
        <taxon>Agaricomycetidae</taxon>
        <taxon>Agaricales</taxon>
        <taxon>Fistulinaceae</taxon>
        <taxon>Fistulina</taxon>
    </lineage>
</organism>
<evidence type="ECO:0000259" key="1">
    <source>
        <dbReference type="Pfam" id="PF01636"/>
    </source>
</evidence>
<keyword evidence="2" id="KW-0418">Kinase</keyword>
<dbReference type="InterPro" id="IPR051678">
    <property type="entry name" value="AGP_Transferase"/>
</dbReference>
<gene>
    <name evidence="2" type="ORF">FISHEDRAFT_31514</name>
</gene>
<dbReference type="Proteomes" id="UP000054144">
    <property type="component" value="Unassembled WGS sequence"/>
</dbReference>
<feature type="non-terminal residue" evidence="2">
    <location>
        <position position="199"/>
    </location>
</feature>
<evidence type="ECO:0000313" key="2">
    <source>
        <dbReference type="EMBL" id="KIY48652.1"/>
    </source>
</evidence>
<dbReference type="Pfam" id="PF01636">
    <property type="entry name" value="APH"/>
    <property type="match status" value="1"/>
</dbReference>
<dbReference type="InterPro" id="IPR002575">
    <property type="entry name" value="Aminoglycoside_PTrfase"/>
</dbReference>
<dbReference type="AlphaFoldDB" id="A0A0D7ACC9"/>